<dbReference type="InterPro" id="IPR001753">
    <property type="entry name" value="Enoyl-CoA_hydra/iso"/>
</dbReference>
<keyword evidence="4" id="KW-0442">Lipid degradation</keyword>
<dbReference type="EMBL" id="CP141615">
    <property type="protein sequence ID" value="WRP18629.1"/>
    <property type="molecule type" value="Genomic_DNA"/>
</dbReference>
<comment type="catalytic activity">
    <reaction evidence="8">
        <text>a (3S)-3-hydroxyacyl-CoA + NAD(+) = a 3-oxoacyl-CoA + NADH + H(+)</text>
        <dbReference type="Rhea" id="RHEA:22432"/>
        <dbReference type="ChEBI" id="CHEBI:15378"/>
        <dbReference type="ChEBI" id="CHEBI:57318"/>
        <dbReference type="ChEBI" id="CHEBI:57540"/>
        <dbReference type="ChEBI" id="CHEBI:57945"/>
        <dbReference type="ChEBI" id="CHEBI:90726"/>
        <dbReference type="EC" id="1.1.1.35"/>
    </reaction>
</comment>
<dbReference type="RefSeq" id="WP_324717902.1">
    <property type="nucleotide sequence ID" value="NZ_CP141615.1"/>
</dbReference>
<keyword evidence="7" id="KW-0443">Lipid metabolism</keyword>
<dbReference type="Gene3D" id="1.10.1040.50">
    <property type="match status" value="1"/>
</dbReference>
<sequence length="788" mass="85409">MSTLSARPLRVRKAAVIGAGVMGAQIAGWLASLGIPCELLDLAVEGPDRSRLAREGVRRLGQMRPPALATASAAQRIRPGNVDDDLGRLRDVDLVIEAIVEDLGAKQALWARVEPYVAPHAVVASNTSGLSVAEQVAGRSEGFRRRFMGLHFFNPPRYLPLVEVIATADTDPERVEQVVEWLRRFLGKRPVLAKDTPNFIGNRVGIFALQVAFRAMQEWGLSVEEVDLVTGPVMGRPKSATFRTLDLVGLDTYLHVLRTGRSRTDDPDERALLQPPPVVEAMVRRGLLGEKAGAGFYRRSGKGDGRAIEVLDWESLEYRPRREARFDSVDRAMAAPPGERLRVLLSGDDPASRFAWAVLGPVLRFCAAKLPEIAYTAADVDAAMRDGFSWEQGPFEVWDRLGVVQLAGRLESEGKSLPPLVKQLLASPAPAFYRSGGREVLDGQGRHVEVKRVREHLRLAALEAAGARVRTGPSATLWDLGDDVAALEMHPPKAAIDDALIEAAEQALSELGSRWRGLVVFNDGPDFSVGANLFALLVGARSGQWDQVERAVARFQRLNMAIKYAPSPVVVAVAGRTLGGGAEMVLHAPAVVAAVESYIGLVETGVGLIPAGGGTKEALVRTLARLPEGKAFDPQPLVAWLFEVIAQATVSTSAYHARELGWLRACDDVIADRAALLFHAKQRALRMEEAAYTPAVPAPIAAPGRDVRAALVAGALDARRANRISDHDVQIARRLAHVMCGGDVPAGTPLTEQALLDLEREAFLWLLGQEKTQQRIEHVLTTGRPLRN</sequence>
<dbReference type="InterPro" id="IPR008927">
    <property type="entry name" value="6-PGluconate_DH-like_C_sf"/>
</dbReference>
<dbReference type="InterPro" id="IPR006176">
    <property type="entry name" value="3-OHacyl-CoA_DH_NAD-bd"/>
</dbReference>
<evidence type="ECO:0000256" key="5">
    <source>
        <dbReference type="ARBA" id="ARBA00023002"/>
    </source>
</evidence>
<organism evidence="11 12">
    <name type="scientific">Carboxydichorda subterranea</name>
    <dbReference type="NCBI Taxonomy" id="3109565"/>
    <lineage>
        <taxon>Bacteria</taxon>
        <taxon>Bacillati</taxon>
        <taxon>Bacillota</taxon>
        <taxon>Limnochordia</taxon>
        <taxon>Limnochordales</taxon>
        <taxon>Geochordaceae</taxon>
        <taxon>Carboxydichorda</taxon>
    </lineage>
</organism>
<dbReference type="InterPro" id="IPR029045">
    <property type="entry name" value="ClpP/crotonase-like_dom_sf"/>
</dbReference>
<keyword evidence="5" id="KW-0560">Oxidoreductase</keyword>
<dbReference type="PANTHER" id="PTHR48075:SF7">
    <property type="entry name" value="3-HYDROXYACYL-COA DEHYDROGENASE-RELATED"/>
    <property type="match status" value="1"/>
</dbReference>
<dbReference type="InterPro" id="IPR006108">
    <property type="entry name" value="3HC_DH_C"/>
</dbReference>
<evidence type="ECO:0000259" key="10">
    <source>
        <dbReference type="Pfam" id="PF02737"/>
    </source>
</evidence>
<keyword evidence="12" id="KW-1185">Reference proteome</keyword>
<reference evidence="11 12" key="1">
    <citation type="journal article" date="2024" name="Front. Microbiol.">
        <title>Novel thermophilic genera Geochorda gen. nov. and Carboxydochorda gen. nov. from the deep terrestrial subsurface reveal the ecophysiological diversity in the class Limnochordia.</title>
        <authorList>
            <person name="Karnachuk O.V."/>
            <person name="Lukina A.P."/>
            <person name="Avakyan M.R."/>
            <person name="Kadnikov V.V."/>
            <person name="Begmatov S."/>
            <person name="Beletsky A.V."/>
            <person name="Vlasova K.G."/>
            <person name="Novikov A.A."/>
            <person name="Shcherbakova V.A."/>
            <person name="Mardanov A.V."/>
            <person name="Ravin N.V."/>
        </authorList>
    </citation>
    <scope>NUCLEOTIDE SEQUENCE [LARGE SCALE GENOMIC DNA]</scope>
    <source>
        <strain evidence="11 12">L945</strain>
    </source>
</reference>
<evidence type="ECO:0000256" key="8">
    <source>
        <dbReference type="ARBA" id="ARBA00049556"/>
    </source>
</evidence>
<dbReference type="SUPFAM" id="SSF48179">
    <property type="entry name" value="6-phosphogluconate dehydrogenase C-terminal domain-like"/>
    <property type="match status" value="2"/>
</dbReference>
<dbReference type="SUPFAM" id="SSF52096">
    <property type="entry name" value="ClpP/crotonase"/>
    <property type="match status" value="1"/>
</dbReference>
<evidence type="ECO:0000256" key="1">
    <source>
        <dbReference type="ARBA" id="ARBA00005005"/>
    </source>
</evidence>
<dbReference type="Pfam" id="PF00725">
    <property type="entry name" value="3HCDH"/>
    <property type="match status" value="1"/>
</dbReference>
<evidence type="ECO:0000259" key="9">
    <source>
        <dbReference type="Pfam" id="PF00725"/>
    </source>
</evidence>
<dbReference type="Pfam" id="PF02737">
    <property type="entry name" value="3HCDH_N"/>
    <property type="match status" value="1"/>
</dbReference>
<comment type="pathway">
    <text evidence="1">Lipid metabolism; fatty acid beta-oxidation.</text>
</comment>
<dbReference type="PANTHER" id="PTHR48075">
    <property type="entry name" value="3-HYDROXYACYL-COA DEHYDROGENASE FAMILY PROTEIN"/>
    <property type="match status" value="1"/>
</dbReference>
<feature type="domain" description="3-hydroxyacyl-CoA dehydrogenase NAD binding" evidence="10">
    <location>
        <begin position="13"/>
        <end position="196"/>
    </location>
</feature>
<keyword evidence="3" id="KW-0276">Fatty acid metabolism</keyword>
<evidence type="ECO:0000313" key="12">
    <source>
        <dbReference type="Proteomes" id="UP001332192"/>
    </source>
</evidence>
<evidence type="ECO:0000256" key="3">
    <source>
        <dbReference type="ARBA" id="ARBA00022832"/>
    </source>
</evidence>
<evidence type="ECO:0000256" key="7">
    <source>
        <dbReference type="ARBA" id="ARBA00023098"/>
    </source>
</evidence>
<dbReference type="InterPro" id="IPR036291">
    <property type="entry name" value="NAD(P)-bd_dom_sf"/>
</dbReference>
<evidence type="ECO:0000313" key="11">
    <source>
        <dbReference type="EMBL" id="WRP18629.1"/>
    </source>
</evidence>
<dbReference type="Gene3D" id="3.40.50.720">
    <property type="entry name" value="NAD(P)-binding Rossmann-like Domain"/>
    <property type="match status" value="1"/>
</dbReference>
<evidence type="ECO:0000256" key="4">
    <source>
        <dbReference type="ARBA" id="ARBA00022963"/>
    </source>
</evidence>
<keyword evidence="6" id="KW-0520">NAD</keyword>
<name>A0ABZ1C119_9FIRM</name>
<accession>A0ABZ1C119</accession>
<dbReference type="Proteomes" id="UP001332192">
    <property type="component" value="Chromosome"/>
</dbReference>
<feature type="domain" description="3-hydroxyacyl-CoA dehydrogenase C-terminal" evidence="9">
    <location>
        <begin position="199"/>
        <end position="298"/>
    </location>
</feature>
<proteinExistence type="inferred from homology"/>
<dbReference type="Pfam" id="PF00378">
    <property type="entry name" value="ECH_1"/>
    <property type="match status" value="1"/>
</dbReference>
<dbReference type="SUPFAM" id="SSF51735">
    <property type="entry name" value="NAD(P)-binding Rossmann-fold domains"/>
    <property type="match status" value="1"/>
</dbReference>
<dbReference type="CDD" id="cd06558">
    <property type="entry name" value="crotonase-like"/>
    <property type="match status" value="1"/>
</dbReference>
<comment type="similarity">
    <text evidence="2">Belongs to the 3-hydroxyacyl-CoA dehydrogenase family.</text>
</comment>
<dbReference type="Gene3D" id="3.90.226.10">
    <property type="entry name" value="2-enoyl-CoA Hydratase, Chain A, domain 1"/>
    <property type="match status" value="1"/>
</dbReference>
<gene>
    <name evidence="11" type="ORF">U7230_06415</name>
</gene>
<evidence type="ECO:0000256" key="2">
    <source>
        <dbReference type="ARBA" id="ARBA00009463"/>
    </source>
</evidence>
<protein>
    <submittedName>
        <fullName evidence="11">3-hydroxyacyl-CoA dehydrogenase/enoyl-CoA hydratase family protein</fullName>
    </submittedName>
</protein>
<evidence type="ECO:0000256" key="6">
    <source>
        <dbReference type="ARBA" id="ARBA00023027"/>
    </source>
</evidence>